<protein>
    <submittedName>
        <fullName evidence="1">Uncharacterized protein</fullName>
    </submittedName>
</protein>
<organism evidence="1 2">
    <name type="scientific">Holotrichia oblita</name>
    <name type="common">Chafer beetle</name>
    <dbReference type="NCBI Taxonomy" id="644536"/>
    <lineage>
        <taxon>Eukaryota</taxon>
        <taxon>Metazoa</taxon>
        <taxon>Ecdysozoa</taxon>
        <taxon>Arthropoda</taxon>
        <taxon>Hexapoda</taxon>
        <taxon>Insecta</taxon>
        <taxon>Pterygota</taxon>
        <taxon>Neoptera</taxon>
        <taxon>Endopterygota</taxon>
        <taxon>Coleoptera</taxon>
        <taxon>Polyphaga</taxon>
        <taxon>Scarabaeiformia</taxon>
        <taxon>Scarabaeidae</taxon>
        <taxon>Melolonthinae</taxon>
        <taxon>Holotrichia</taxon>
    </lineage>
</organism>
<evidence type="ECO:0000313" key="2">
    <source>
        <dbReference type="Proteomes" id="UP001056778"/>
    </source>
</evidence>
<keyword evidence="2" id="KW-1185">Reference proteome</keyword>
<proteinExistence type="predicted"/>
<comment type="caution">
    <text evidence="1">The sequence shown here is derived from an EMBL/GenBank/DDBJ whole genome shotgun (WGS) entry which is preliminary data.</text>
</comment>
<accession>A0ACB9SFP0</accession>
<dbReference type="Proteomes" id="UP001056778">
    <property type="component" value="Chromosome 10"/>
</dbReference>
<reference evidence="1" key="1">
    <citation type="submission" date="2022-04" db="EMBL/GenBank/DDBJ databases">
        <title>Chromosome-scale genome assembly of Holotrichia oblita Faldermann.</title>
        <authorList>
            <person name="Rongchong L."/>
        </authorList>
    </citation>
    <scope>NUCLEOTIDE SEQUENCE</scope>
    <source>
        <strain evidence="1">81SQS9</strain>
    </source>
</reference>
<sequence>MTETATSMNDELPLPKEKRKRFGINKNLIMLKLALFFLYGVPYLPLHMQSIGLTMDEIALIYLALPCTTFLAPPVSGYLVDKFGKYKPVVIISFLLNAALHHSLFLIPHQETPGIMPRAFVLRNPDTGVEQMWWSPCTNRQCPEDDSTVSLMRCLDHCTLAKRKLDQIEEERFLSIGNMTYASRLTGRQREKLKKPKNVTFEYVFRMLPNLAPNVDFGIEPEIQLNGKHNYTNIESQFDITTLTSYGINTTAFKTEDLRCGAVIMSISDQKIKWNTTCMMQRCRFEKGGPEVCLPDFKESDDRTFWIYFTLRFLANIMLTVGVTVMDPIAFTMIEKYGGDFGREKLFSSIGMAIFSPITGAVIEYWSSDLGYTDYSASFYAYDTLLLIAAFCVLLMPLGTKLPADNIFKDLLRILKIPHVSVFIIFLFVLGNLWGFIESFLFLYLKDLSAPMSLLGITVTVGTISSMPFLYGADRITKRIGHVYVIIIAFFAHAGRLMGYSLIENPWWCFPFEAMESLSVHLMWVAAATYCAILAPKTLLATLIGIAGMAHFSIGRGSGSFIGGHLIKWVGIRQAFRFMGLAAMISGGMYVLIHIAWLRKFDSPAMEDEDNLEPGESEKLKVGEPKYKDQSTMVSFERLSLMIEYNQIGSLSSLGRLSRGEGDSIKRARSNSIRRGSYNIGSVKQYRGSASKVDLLKSSTEVSHTRGSTPQLKNSSGYLSRNGSTKIPDINTSSQSKLVKNPEEGLLKKIPKETDELVHEDGGKNDETNEV</sequence>
<evidence type="ECO:0000313" key="1">
    <source>
        <dbReference type="EMBL" id="KAI4454154.1"/>
    </source>
</evidence>
<name>A0ACB9SFP0_HOLOL</name>
<gene>
    <name evidence="1" type="ORF">MML48_10g00000210</name>
</gene>
<dbReference type="EMBL" id="CM043024">
    <property type="protein sequence ID" value="KAI4454154.1"/>
    <property type="molecule type" value="Genomic_DNA"/>
</dbReference>